<dbReference type="InterPro" id="IPR011990">
    <property type="entry name" value="TPR-like_helical_dom_sf"/>
</dbReference>
<proteinExistence type="predicted"/>
<sequence length="81" mass="9536">GHPESRFMLGFHEYRNGNNEVATQHWMISTKMGFERSLNMIRDMFMKGLATKAQYAEALRGYQNALEETRSHQREEAKTIR</sequence>
<dbReference type="SUPFAM" id="SSF81901">
    <property type="entry name" value="HCP-like"/>
    <property type="match status" value="1"/>
</dbReference>
<evidence type="ECO:0000313" key="1">
    <source>
        <dbReference type="EMBL" id="EJK70784.1"/>
    </source>
</evidence>
<evidence type="ECO:0000313" key="2">
    <source>
        <dbReference type="Proteomes" id="UP000266841"/>
    </source>
</evidence>
<gene>
    <name evidence="1" type="ORF">THAOC_07828</name>
</gene>
<accession>K0T0R8</accession>
<dbReference type="EMBL" id="AGNL01008056">
    <property type="protein sequence ID" value="EJK70784.1"/>
    <property type="molecule type" value="Genomic_DNA"/>
</dbReference>
<organism evidence="1 2">
    <name type="scientific">Thalassiosira oceanica</name>
    <name type="common">Marine diatom</name>
    <dbReference type="NCBI Taxonomy" id="159749"/>
    <lineage>
        <taxon>Eukaryota</taxon>
        <taxon>Sar</taxon>
        <taxon>Stramenopiles</taxon>
        <taxon>Ochrophyta</taxon>
        <taxon>Bacillariophyta</taxon>
        <taxon>Coscinodiscophyceae</taxon>
        <taxon>Thalassiosirophycidae</taxon>
        <taxon>Thalassiosirales</taxon>
        <taxon>Thalassiosiraceae</taxon>
        <taxon>Thalassiosira</taxon>
    </lineage>
</organism>
<dbReference type="Gene3D" id="1.25.40.10">
    <property type="entry name" value="Tetratricopeptide repeat domain"/>
    <property type="match status" value="1"/>
</dbReference>
<name>K0T0R8_THAOC</name>
<dbReference type="Proteomes" id="UP000266841">
    <property type="component" value="Unassembled WGS sequence"/>
</dbReference>
<protein>
    <submittedName>
        <fullName evidence="1">Uncharacterized protein</fullName>
    </submittedName>
</protein>
<comment type="caution">
    <text evidence="1">The sequence shown here is derived from an EMBL/GenBank/DDBJ whole genome shotgun (WGS) entry which is preliminary data.</text>
</comment>
<reference evidence="1 2" key="1">
    <citation type="journal article" date="2012" name="Genome Biol.">
        <title>Genome and low-iron response of an oceanic diatom adapted to chronic iron limitation.</title>
        <authorList>
            <person name="Lommer M."/>
            <person name="Specht M."/>
            <person name="Roy A.S."/>
            <person name="Kraemer L."/>
            <person name="Andreson R."/>
            <person name="Gutowska M.A."/>
            <person name="Wolf J."/>
            <person name="Bergner S.V."/>
            <person name="Schilhabel M.B."/>
            <person name="Klostermeier U.C."/>
            <person name="Beiko R.G."/>
            <person name="Rosenstiel P."/>
            <person name="Hippler M."/>
            <person name="Laroche J."/>
        </authorList>
    </citation>
    <scope>NUCLEOTIDE SEQUENCE [LARGE SCALE GENOMIC DNA]</scope>
    <source>
        <strain evidence="1 2">CCMP1005</strain>
    </source>
</reference>
<dbReference type="AlphaFoldDB" id="K0T0R8"/>
<feature type="non-terminal residue" evidence="1">
    <location>
        <position position="1"/>
    </location>
</feature>
<keyword evidence="2" id="KW-1185">Reference proteome</keyword>